<dbReference type="AlphaFoldDB" id="A0A9W6P273"/>
<protein>
    <recommendedName>
        <fullName evidence="4">ABC transporter permease</fullName>
    </recommendedName>
</protein>
<evidence type="ECO:0000313" key="2">
    <source>
        <dbReference type="EMBL" id="GLU45747.1"/>
    </source>
</evidence>
<comment type="caution">
    <text evidence="2">The sequence shown here is derived from an EMBL/GenBank/DDBJ whole genome shotgun (WGS) entry which is preliminary data.</text>
</comment>
<dbReference type="RefSeq" id="WP_349497176.1">
    <property type="nucleotide sequence ID" value="NZ_BSQG01000001.1"/>
</dbReference>
<sequence length="94" mass="9714">MLLALGVLLRSTAGAITTALALMWAPMVFGALLPQWAQENVLRYLPTTAVDSLVGGLPEGSPLYLAPWAAALLAAAWPAVALGAAFAVQARRDA</sequence>
<evidence type="ECO:0008006" key="4">
    <source>
        <dbReference type="Google" id="ProtNLM"/>
    </source>
</evidence>
<organism evidence="2 3">
    <name type="scientific">Nocardiopsis ansamitocini</name>
    <dbReference type="NCBI Taxonomy" id="1670832"/>
    <lineage>
        <taxon>Bacteria</taxon>
        <taxon>Bacillati</taxon>
        <taxon>Actinomycetota</taxon>
        <taxon>Actinomycetes</taxon>
        <taxon>Streptosporangiales</taxon>
        <taxon>Nocardiopsidaceae</taxon>
        <taxon>Nocardiopsis</taxon>
    </lineage>
</organism>
<evidence type="ECO:0000313" key="3">
    <source>
        <dbReference type="Proteomes" id="UP001165092"/>
    </source>
</evidence>
<evidence type="ECO:0000256" key="1">
    <source>
        <dbReference type="SAM" id="Phobius"/>
    </source>
</evidence>
<reference evidence="2" key="1">
    <citation type="submission" date="2023-02" db="EMBL/GenBank/DDBJ databases">
        <title>Nocardiopsis ansamitocini NBRC 112285.</title>
        <authorList>
            <person name="Ichikawa N."/>
            <person name="Sato H."/>
            <person name="Tonouchi N."/>
        </authorList>
    </citation>
    <scope>NUCLEOTIDE SEQUENCE</scope>
    <source>
        <strain evidence="2">NBRC 112285</strain>
    </source>
</reference>
<accession>A0A9W6P273</accession>
<name>A0A9W6P273_9ACTN</name>
<keyword evidence="1" id="KW-0472">Membrane</keyword>
<dbReference type="Proteomes" id="UP001165092">
    <property type="component" value="Unassembled WGS sequence"/>
</dbReference>
<proteinExistence type="predicted"/>
<keyword evidence="3" id="KW-1185">Reference proteome</keyword>
<keyword evidence="1" id="KW-0812">Transmembrane</keyword>
<feature type="transmembrane region" description="Helical" evidence="1">
    <location>
        <begin position="65"/>
        <end position="88"/>
    </location>
</feature>
<dbReference type="EMBL" id="BSQG01000001">
    <property type="protein sequence ID" value="GLU45747.1"/>
    <property type="molecule type" value="Genomic_DNA"/>
</dbReference>
<keyword evidence="1" id="KW-1133">Transmembrane helix</keyword>
<gene>
    <name evidence="2" type="ORF">Nans01_00980</name>
</gene>